<dbReference type="RefSeq" id="XP_017777266.1">
    <property type="nucleotide sequence ID" value="XM_017921777.1"/>
</dbReference>
<organism evidence="4 5">
    <name type="scientific">Nicrophorus vespilloides</name>
    <name type="common">Boreal carrion beetle</name>
    <dbReference type="NCBI Taxonomy" id="110193"/>
    <lineage>
        <taxon>Eukaryota</taxon>
        <taxon>Metazoa</taxon>
        <taxon>Ecdysozoa</taxon>
        <taxon>Arthropoda</taxon>
        <taxon>Hexapoda</taxon>
        <taxon>Insecta</taxon>
        <taxon>Pterygota</taxon>
        <taxon>Neoptera</taxon>
        <taxon>Endopterygota</taxon>
        <taxon>Coleoptera</taxon>
        <taxon>Polyphaga</taxon>
        <taxon>Staphyliniformia</taxon>
        <taxon>Silphidae</taxon>
        <taxon>Nicrophorinae</taxon>
        <taxon>Nicrophorus</taxon>
    </lineage>
</organism>
<keyword evidence="1" id="KW-0343">GTPase activation</keyword>
<dbReference type="PROSITE" id="PS50238">
    <property type="entry name" value="RHOGAP"/>
    <property type="match status" value="1"/>
</dbReference>
<dbReference type="GeneID" id="108563173"/>
<dbReference type="PANTHER" id="PTHR23176">
    <property type="entry name" value="RHO/RAC/CDC GTPASE-ACTIVATING PROTEIN"/>
    <property type="match status" value="1"/>
</dbReference>
<protein>
    <submittedName>
        <fullName evidence="5">Uncharacterized protein LOC108563173 isoform X1</fullName>
    </submittedName>
</protein>
<evidence type="ECO:0000256" key="1">
    <source>
        <dbReference type="ARBA" id="ARBA00022468"/>
    </source>
</evidence>
<sequence>MIVSSVYHWLDQIRFSIESYEQVVNVDEVLPRRCNYKVINHPSRREELYSANSLRCKSLEVQPVSDINRLIEETNAECVNIEEKEEKEEEVVVVVLEDEKKSPRVLERANTVPTFYLSKNDMIQRSGGSLRDLDERNSTLNIHRSEDMITMGSTAYEDSVIGDSVEEEGKVTSDDEFEDVFDNSVFDENHYDQMFKRQMIRLPRVKYNRKLLLTKNLGKSLDSVVPNDKKDVLLREKRYSLGYYSEHRKALNDDCIRSYEVFTDLQTIDEHHSQETKSKENFAGKIFGRFKKSFAKSSDNLTVDTEKGLMGTIKKKWGSARRVQEDDSSVWYCDTKQQDDNNFLQVKHGEVRPVSTTFEETVEEIPKIPTKYSVDISNDVIYWSMQTRYDCCDEEESPMESYQLPSNSLKSDRIRQTTTINQEYVVTRKYMNIYKMTILGKPQKINKDDVVEISDGFVRLLHSNGQQKNLLKGFYVVHEDKADGRKEIILTSSDNKEVRLFQKSTGKLAEKKLTLLQKFLGRRMTKDELELKGIYQNETIFGNTLVKLYETSQRPVPEFIIRIIDLIEMPKNIVSDGIYRTSGNLATIQKIRIKVDYNNIQILNEYKEDAEVLAGALKLFFRELKESIISEAHYFKFKDILNTNESDEDKYKATAEVINTMHVAHKETLRVLMEHLLKVSDHRHTNNMSLESISICWGQSIICFSDHSNNNSEMVQAATDKNKVVLLVLNTFKDSCASDVVHSESTTSFQSIQSLHHFDISRHHSMLSKTVSSPCLYTADVMTEVYQIIEGKNNIEGVYETKGNKKKVDKILKKATKEGSKTLRLLLYGTNTTVHDLADFAKIFVRKEKNANLHVDFLERLNEEDFDKNEIYEYINRQTCSKTLTQLFVHLNKVLEKSNDRTTALYNVTKNWLWVLCETSACATNFDKLRFAMETLIDAYADQSKCI</sequence>
<evidence type="ECO:0000313" key="4">
    <source>
        <dbReference type="Proteomes" id="UP000695000"/>
    </source>
</evidence>
<keyword evidence="2" id="KW-0175">Coiled coil</keyword>
<dbReference type="SUPFAM" id="SSF48350">
    <property type="entry name" value="GTPase activation domain, GAP"/>
    <property type="match status" value="2"/>
</dbReference>
<proteinExistence type="predicted"/>
<dbReference type="InterPro" id="IPR008936">
    <property type="entry name" value="Rho_GTPase_activation_prot"/>
</dbReference>
<dbReference type="Proteomes" id="UP000695000">
    <property type="component" value="Unplaced"/>
</dbReference>
<accession>A0ABM1MRR6</accession>
<dbReference type="PANTHER" id="PTHR23176:SF129">
    <property type="entry name" value="RHO GTPASE ACTIVATING PROTEIN AT 16F, ISOFORM E-RELATED"/>
    <property type="match status" value="1"/>
</dbReference>
<name>A0ABM1MRR6_NICVS</name>
<dbReference type="Gene3D" id="1.10.555.10">
    <property type="entry name" value="Rho GTPase activation protein"/>
    <property type="match status" value="1"/>
</dbReference>
<keyword evidence="4" id="KW-1185">Reference proteome</keyword>
<dbReference type="SMART" id="SM00324">
    <property type="entry name" value="RhoGAP"/>
    <property type="match status" value="1"/>
</dbReference>
<feature type="coiled-coil region" evidence="2">
    <location>
        <begin position="64"/>
        <end position="91"/>
    </location>
</feature>
<feature type="domain" description="Rho-GAP" evidence="3">
    <location>
        <begin position="543"/>
        <end position="736"/>
    </location>
</feature>
<evidence type="ECO:0000313" key="5">
    <source>
        <dbReference type="RefSeq" id="XP_017777266.1"/>
    </source>
</evidence>
<dbReference type="InterPro" id="IPR050729">
    <property type="entry name" value="Rho-GAP"/>
</dbReference>
<dbReference type="InterPro" id="IPR000198">
    <property type="entry name" value="RhoGAP_dom"/>
</dbReference>
<gene>
    <name evidence="5" type="primary">LOC108563173</name>
</gene>
<evidence type="ECO:0000256" key="2">
    <source>
        <dbReference type="SAM" id="Coils"/>
    </source>
</evidence>
<evidence type="ECO:0000259" key="3">
    <source>
        <dbReference type="PROSITE" id="PS50238"/>
    </source>
</evidence>
<dbReference type="Pfam" id="PF00620">
    <property type="entry name" value="RhoGAP"/>
    <property type="match status" value="1"/>
</dbReference>
<reference evidence="5" key="1">
    <citation type="submission" date="2025-08" db="UniProtKB">
        <authorList>
            <consortium name="RefSeq"/>
        </authorList>
    </citation>
    <scope>IDENTIFICATION</scope>
    <source>
        <tissue evidence="5">Whole Larva</tissue>
    </source>
</reference>